<gene>
    <name evidence="5" type="ORF">OSR52_11865</name>
</gene>
<name>A0ABT6FTF9_9FLAO</name>
<proteinExistence type="inferred from homology"/>
<evidence type="ECO:0000256" key="2">
    <source>
        <dbReference type="ARBA" id="ARBA00021572"/>
    </source>
</evidence>
<dbReference type="SUPFAM" id="SSF54593">
    <property type="entry name" value="Glyoxalase/Bleomycin resistance protein/Dihydroxybiphenyl dioxygenase"/>
    <property type="match status" value="1"/>
</dbReference>
<evidence type="ECO:0000259" key="4">
    <source>
        <dbReference type="PROSITE" id="PS51819"/>
    </source>
</evidence>
<dbReference type="InterPro" id="IPR000335">
    <property type="entry name" value="Bleomycin-R"/>
</dbReference>
<organism evidence="5 6">
    <name type="scientific">Galbibacter pacificus</name>
    <dbReference type="NCBI Taxonomy" id="2996052"/>
    <lineage>
        <taxon>Bacteria</taxon>
        <taxon>Pseudomonadati</taxon>
        <taxon>Bacteroidota</taxon>
        <taxon>Flavobacteriia</taxon>
        <taxon>Flavobacteriales</taxon>
        <taxon>Flavobacteriaceae</taxon>
        <taxon>Galbibacter</taxon>
    </lineage>
</organism>
<evidence type="ECO:0000256" key="1">
    <source>
        <dbReference type="ARBA" id="ARBA00011051"/>
    </source>
</evidence>
<evidence type="ECO:0000313" key="6">
    <source>
        <dbReference type="Proteomes" id="UP001153642"/>
    </source>
</evidence>
<sequence>MLTDIHPKLPMRDKVVTREFYINRLGFKEFGNVDFEGYLMLERDRIQIHFFKFKELDPKENYGQVYIRTSNIDEFYKLLLMGKTEIHPNGKLENKPWGQREFSVLDPDNNLLTFGQNAF</sequence>
<comment type="similarity">
    <text evidence="1">Belongs to the bleomycin resistance protein family.</text>
</comment>
<comment type="caution">
    <text evidence="5">The sequence shown here is derived from an EMBL/GenBank/DDBJ whole genome shotgun (WGS) entry which is preliminary data.</text>
</comment>
<dbReference type="Proteomes" id="UP001153642">
    <property type="component" value="Unassembled WGS sequence"/>
</dbReference>
<dbReference type="CDD" id="cd08349">
    <property type="entry name" value="BLMA_like"/>
    <property type="match status" value="1"/>
</dbReference>
<accession>A0ABT6FTF9</accession>
<dbReference type="PROSITE" id="PS51819">
    <property type="entry name" value="VOC"/>
    <property type="match status" value="1"/>
</dbReference>
<protein>
    <recommendedName>
        <fullName evidence="2">Bleomycin resistance protein</fullName>
    </recommendedName>
</protein>
<dbReference type="Pfam" id="PF00903">
    <property type="entry name" value="Glyoxalase"/>
    <property type="match status" value="1"/>
</dbReference>
<dbReference type="InterPro" id="IPR029068">
    <property type="entry name" value="Glyas_Bleomycin-R_OHBP_Dase"/>
</dbReference>
<feature type="domain" description="VOC" evidence="4">
    <location>
        <begin position="1"/>
        <end position="117"/>
    </location>
</feature>
<reference evidence="5" key="1">
    <citation type="submission" date="2022-11" db="EMBL/GenBank/DDBJ databases">
        <title>High-quality draft genome sequence of Galbibacter sp. strain CMA-7.</title>
        <authorList>
            <person name="Wei L."/>
            <person name="Dong C."/>
            <person name="Shao Z."/>
        </authorList>
    </citation>
    <scope>NUCLEOTIDE SEQUENCE</scope>
    <source>
        <strain evidence="5">CMA-7</strain>
    </source>
</reference>
<dbReference type="Gene3D" id="3.10.180.10">
    <property type="entry name" value="2,3-Dihydroxybiphenyl 1,2-Dioxygenase, domain 1"/>
    <property type="match status" value="1"/>
</dbReference>
<dbReference type="RefSeq" id="WP_277900295.1">
    <property type="nucleotide sequence ID" value="NZ_JAPMUA010000004.1"/>
</dbReference>
<keyword evidence="3" id="KW-0046">Antibiotic resistance</keyword>
<keyword evidence="6" id="KW-1185">Reference proteome</keyword>
<dbReference type="EMBL" id="JAPMUA010000004">
    <property type="protein sequence ID" value="MDG3586563.1"/>
    <property type="molecule type" value="Genomic_DNA"/>
</dbReference>
<evidence type="ECO:0000313" key="5">
    <source>
        <dbReference type="EMBL" id="MDG3586563.1"/>
    </source>
</evidence>
<dbReference type="InterPro" id="IPR004360">
    <property type="entry name" value="Glyas_Fos-R_dOase_dom"/>
</dbReference>
<dbReference type="InterPro" id="IPR037523">
    <property type="entry name" value="VOC_core"/>
</dbReference>
<evidence type="ECO:0000256" key="3">
    <source>
        <dbReference type="ARBA" id="ARBA00023251"/>
    </source>
</evidence>